<proteinExistence type="predicted"/>
<protein>
    <submittedName>
        <fullName evidence="1">Uncharacterized protein</fullName>
    </submittedName>
</protein>
<dbReference type="EMBL" id="SJPQ01000004">
    <property type="protein sequence ID" value="TWT86629.1"/>
    <property type="molecule type" value="Genomic_DNA"/>
</dbReference>
<dbReference type="OrthoDB" id="300188at2"/>
<evidence type="ECO:0000313" key="1">
    <source>
        <dbReference type="EMBL" id="TWT86629.1"/>
    </source>
</evidence>
<name>A0A5C5ZGU0_9BACT</name>
<accession>A0A5C5ZGU0</accession>
<evidence type="ECO:0000313" key="2">
    <source>
        <dbReference type="Proteomes" id="UP000315440"/>
    </source>
</evidence>
<reference evidence="1 2" key="1">
    <citation type="submission" date="2019-02" db="EMBL/GenBank/DDBJ databases">
        <title>Deep-cultivation of Planctomycetes and their phenomic and genomic characterization uncovers novel biology.</title>
        <authorList>
            <person name="Wiegand S."/>
            <person name="Jogler M."/>
            <person name="Boedeker C."/>
            <person name="Pinto D."/>
            <person name="Vollmers J."/>
            <person name="Rivas-Marin E."/>
            <person name="Kohn T."/>
            <person name="Peeters S.H."/>
            <person name="Heuer A."/>
            <person name="Rast P."/>
            <person name="Oberbeckmann S."/>
            <person name="Bunk B."/>
            <person name="Jeske O."/>
            <person name="Meyerdierks A."/>
            <person name="Storesund J.E."/>
            <person name="Kallscheuer N."/>
            <person name="Luecker S."/>
            <person name="Lage O.M."/>
            <person name="Pohl T."/>
            <person name="Merkel B.J."/>
            <person name="Hornburger P."/>
            <person name="Mueller R.-W."/>
            <person name="Bruemmer F."/>
            <person name="Labrenz M."/>
            <person name="Spormann A.M."/>
            <person name="Op Den Camp H."/>
            <person name="Overmann J."/>
            <person name="Amann R."/>
            <person name="Jetten M.S.M."/>
            <person name="Mascher T."/>
            <person name="Medema M.H."/>
            <person name="Devos D.P."/>
            <person name="Kaster A.-K."/>
            <person name="Ovreas L."/>
            <person name="Rohde M."/>
            <person name="Galperin M.Y."/>
            <person name="Jogler C."/>
        </authorList>
    </citation>
    <scope>NUCLEOTIDE SEQUENCE [LARGE SCALE GENOMIC DNA]</scope>
    <source>
        <strain evidence="1 2">Mal64</strain>
    </source>
</reference>
<dbReference type="RefSeq" id="WP_146402559.1">
    <property type="nucleotide sequence ID" value="NZ_SJPQ01000004.1"/>
</dbReference>
<sequence length="93" mass="10596">MAAPHKPKRPQAWLTKAQMAAVLDVRISYFDRAIRPLLSTEHVQRERRQLRFYARGVIDAFHANRGSCPSCGSCHSRPLESEFALVDCWLGSE</sequence>
<comment type="caution">
    <text evidence="1">The sequence shown here is derived from an EMBL/GenBank/DDBJ whole genome shotgun (WGS) entry which is preliminary data.</text>
</comment>
<keyword evidence="2" id="KW-1185">Reference proteome</keyword>
<organism evidence="1 2">
    <name type="scientific">Pseudobythopirellula maris</name>
    <dbReference type="NCBI Taxonomy" id="2527991"/>
    <lineage>
        <taxon>Bacteria</taxon>
        <taxon>Pseudomonadati</taxon>
        <taxon>Planctomycetota</taxon>
        <taxon>Planctomycetia</taxon>
        <taxon>Pirellulales</taxon>
        <taxon>Lacipirellulaceae</taxon>
        <taxon>Pseudobythopirellula</taxon>
    </lineage>
</organism>
<dbReference type="AlphaFoldDB" id="A0A5C5ZGU0"/>
<dbReference type="Proteomes" id="UP000315440">
    <property type="component" value="Unassembled WGS sequence"/>
</dbReference>
<gene>
    <name evidence="1" type="ORF">Mal64_34580</name>
</gene>